<accession>A0ABU5H7V2</accession>
<evidence type="ECO:0000256" key="1">
    <source>
        <dbReference type="ARBA" id="ARBA00022723"/>
    </source>
</evidence>
<dbReference type="Gene3D" id="3.30.530.20">
    <property type="match status" value="1"/>
</dbReference>
<protein>
    <submittedName>
        <fullName evidence="3">VOC family protein</fullName>
    </submittedName>
</protein>
<proteinExistence type="predicted"/>
<dbReference type="InterPro" id="IPR037523">
    <property type="entry name" value="VOC_core"/>
</dbReference>
<dbReference type="Proteomes" id="UP001291309">
    <property type="component" value="Unassembled WGS sequence"/>
</dbReference>
<dbReference type="InterPro" id="IPR004360">
    <property type="entry name" value="Glyas_Fos-R_dOase_dom"/>
</dbReference>
<keyword evidence="1" id="KW-0479">Metal-binding</keyword>
<dbReference type="PANTHER" id="PTHR43048">
    <property type="entry name" value="METHYLMALONYL-COA EPIMERASE"/>
    <property type="match status" value="1"/>
</dbReference>
<gene>
    <name evidence="3" type="ORF">SYV04_24375</name>
</gene>
<feature type="domain" description="VOC" evidence="2">
    <location>
        <begin position="24"/>
        <end position="162"/>
    </location>
</feature>
<comment type="caution">
    <text evidence="3">The sequence shown here is derived from an EMBL/GenBank/DDBJ whole genome shotgun (WGS) entry which is preliminary data.</text>
</comment>
<dbReference type="InterPro" id="IPR029068">
    <property type="entry name" value="Glyas_Bleomycin-R_OHBP_Dase"/>
</dbReference>
<name>A0ABU5H7V2_9BACT</name>
<organism evidence="3 4">
    <name type="scientific">Hyalangium rubrum</name>
    <dbReference type="NCBI Taxonomy" id="3103134"/>
    <lineage>
        <taxon>Bacteria</taxon>
        <taxon>Pseudomonadati</taxon>
        <taxon>Myxococcota</taxon>
        <taxon>Myxococcia</taxon>
        <taxon>Myxococcales</taxon>
        <taxon>Cystobacterineae</taxon>
        <taxon>Archangiaceae</taxon>
        <taxon>Hyalangium</taxon>
    </lineage>
</organism>
<keyword evidence="4" id="KW-1185">Reference proteome</keyword>
<sequence>MSRNISTALPIWTAPRGLPVRARRLDHYTLIVPDAVASARYHVEVLGFRMQRIQPLNVGSAPQGEYDMLNYVLELPDNPGCVMVVTEGLTKESIFHRYMERYGAGVHHIAYEVDDIQASFDSLRESNIPLTSDHVLNDPLSGLRQVFLDRKGPGYFIELIERTEVATSGKFVDDNMMALARTMNGYLTPAAAPAQAPAPSRLLKRAIRQDAARVVEFLVDPANLPKWTGHQTVRCVSGRWIEIRRIGDVDLDIEFHSDSRTVLFRWSFQGQSRQVGFKVLPEGEGHCRVEVELPPLPPERLAPMAAIIEAELVILAALMEGEPDRPELAPLREKVDQYHLDVYQRRQL</sequence>
<dbReference type="SUPFAM" id="SSF55961">
    <property type="entry name" value="Bet v1-like"/>
    <property type="match status" value="1"/>
</dbReference>
<dbReference type="RefSeq" id="WP_321548272.1">
    <property type="nucleotide sequence ID" value="NZ_JAXIVS010000008.1"/>
</dbReference>
<dbReference type="Pfam" id="PF00903">
    <property type="entry name" value="Glyoxalase"/>
    <property type="match status" value="1"/>
</dbReference>
<dbReference type="PANTHER" id="PTHR43048:SF3">
    <property type="entry name" value="METHYLMALONYL-COA EPIMERASE, MITOCHONDRIAL"/>
    <property type="match status" value="1"/>
</dbReference>
<dbReference type="PROSITE" id="PS51819">
    <property type="entry name" value="VOC"/>
    <property type="match status" value="1"/>
</dbReference>
<evidence type="ECO:0000313" key="4">
    <source>
        <dbReference type="Proteomes" id="UP001291309"/>
    </source>
</evidence>
<evidence type="ECO:0000313" key="3">
    <source>
        <dbReference type="EMBL" id="MDY7229551.1"/>
    </source>
</evidence>
<dbReference type="InterPro" id="IPR023393">
    <property type="entry name" value="START-like_dom_sf"/>
</dbReference>
<dbReference type="InterPro" id="IPR051785">
    <property type="entry name" value="MMCE/EMCE_epimerase"/>
</dbReference>
<dbReference type="Gene3D" id="3.10.180.10">
    <property type="entry name" value="2,3-Dihydroxybiphenyl 1,2-Dioxygenase, domain 1"/>
    <property type="match status" value="1"/>
</dbReference>
<evidence type="ECO:0000259" key="2">
    <source>
        <dbReference type="PROSITE" id="PS51819"/>
    </source>
</evidence>
<dbReference type="SUPFAM" id="SSF54593">
    <property type="entry name" value="Glyoxalase/Bleomycin resistance protein/Dihydroxybiphenyl dioxygenase"/>
    <property type="match status" value="1"/>
</dbReference>
<reference evidence="3 4" key="1">
    <citation type="submission" date="2023-12" db="EMBL/GenBank/DDBJ databases">
        <title>the genome sequence of Hyalangium sp. s54d21.</title>
        <authorList>
            <person name="Zhang X."/>
        </authorList>
    </citation>
    <scope>NUCLEOTIDE SEQUENCE [LARGE SCALE GENOMIC DNA]</scope>
    <source>
        <strain evidence="4">s54d21</strain>
    </source>
</reference>
<dbReference type="EMBL" id="JAXIVS010000008">
    <property type="protein sequence ID" value="MDY7229551.1"/>
    <property type="molecule type" value="Genomic_DNA"/>
</dbReference>